<keyword evidence="2" id="KW-1185">Reference proteome</keyword>
<protein>
    <submittedName>
        <fullName evidence="1">Uncharacterized protein</fullName>
    </submittedName>
</protein>
<dbReference type="HOGENOM" id="CLU_3395864_0_0_9"/>
<sequence length="31" mass="3469">MTQKTMSVLLATAFLVGVGYKAMRHVFPKSR</sequence>
<dbReference type="Proteomes" id="UP000013051">
    <property type="component" value="Unassembled WGS sequence"/>
</dbReference>
<proteinExistence type="predicted"/>
<gene>
    <name evidence="1" type="ORF">HMPREF1094_01312</name>
</gene>
<evidence type="ECO:0000313" key="2">
    <source>
        <dbReference type="Proteomes" id="UP000013051"/>
    </source>
</evidence>
<dbReference type="EMBL" id="AGYV01000001">
    <property type="protein sequence ID" value="ENY88860.1"/>
    <property type="molecule type" value="Genomic_DNA"/>
</dbReference>
<name>N9VE09_CLOIN</name>
<comment type="caution">
    <text evidence="1">The sequence shown here is derived from an EMBL/GenBank/DDBJ whole genome shotgun (WGS) entry which is preliminary data.</text>
</comment>
<reference evidence="1 2" key="1">
    <citation type="submission" date="2013-01" db="EMBL/GenBank/DDBJ databases">
        <title>The Genome Sequence of Clostridium innocuum 2959.</title>
        <authorList>
            <consortium name="The Broad Institute Genome Sequencing Platform"/>
            <person name="Earl A."/>
            <person name="Ward D."/>
            <person name="Feldgarden M."/>
            <person name="Gevers D."/>
            <person name="Courvalin P."/>
            <person name="Lambert T."/>
            <person name="Walker B."/>
            <person name="Young S.K."/>
            <person name="Zeng Q."/>
            <person name="Gargeya S."/>
            <person name="Fitzgerald M."/>
            <person name="Haas B."/>
            <person name="Abouelleil A."/>
            <person name="Alvarado L."/>
            <person name="Arachchi H.M."/>
            <person name="Berlin A.M."/>
            <person name="Chapman S.B."/>
            <person name="Dewar J."/>
            <person name="Goldberg J."/>
            <person name="Griggs A."/>
            <person name="Gujja S."/>
            <person name="Hansen M."/>
            <person name="Howarth C."/>
            <person name="Imamovic A."/>
            <person name="Larimer J."/>
            <person name="McCowan C."/>
            <person name="Murphy C."/>
            <person name="Neiman D."/>
            <person name="Pearson M."/>
            <person name="Priest M."/>
            <person name="Roberts A."/>
            <person name="Saif S."/>
            <person name="Shea T."/>
            <person name="Sisk P."/>
            <person name="Sykes S."/>
            <person name="Wortman J."/>
            <person name="Nusbaum C."/>
            <person name="Birren B."/>
        </authorList>
    </citation>
    <scope>NUCLEOTIDE SEQUENCE [LARGE SCALE GENOMIC DNA]</scope>
    <source>
        <strain evidence="1 2">2959</strain>
    </source>
</reference>
<organism evidence="1 2">
    <name type="scientific">[Clostridium] innocuum 2959</name>
    <dbReference type="NCBI Taxonomy" id="999413"/>
    <lineage>
        <taxon>Bacteria</taxon>
        <taxon>Bacillati</taxon>
        <taxon>Bacillota</taxon>
        <taxon>Clostridia</taxon>
        <taxon>Eubacteriales</taxon>
        <taxon>Clostridiaceae</taxon>
        <taxon>Clostridium</taxon>
    </lineage>
</organism>
<evidence type="ECO:0000313" key="1">
    <source>
        <dbReference type="EMBL" id="ENY88860.1"/>
    </source>
</evidence>
<accession>N9VE09</accession>
<dbReference type="AlphaFoldDB" id="N9VE09"/>